<feature type="domain" description="HTH tetR-type" evidence="3">
    <location>
        <begin position="14"/>
        <end position="74"/>
    </location>
</feature>
<dbReference type="InterPro" id="IPR023772">
    <property type="entry name" value="DNA-bd_HTH_TetR-type_CS"/>
</dbReference>
<evidence type="ECO:0000256" key="1">
    <source>
        <dbReference type="ARBA" id="ARBA00023125"/>
    </source>
</evidence>
<dbReference type="PROSITE" id="PS50977">
    <property type="entry name" value="HTH_TETR_2"/>
    <property type="match status" value="1"/>
</dbReference>
<dbReference type="PANTHER" id="PTHR43479:SF11">
    <property type="entry name" value="ACREF_ENVCD OPERON REPRESSOR-RELATED"/>
    <property type="match status" value="1"/>
</dbReference>
<dbReference type="EMBL" id="AP024169">
    <property type="protein sequence ID" value="BCN31826.1"/>
    <property type="molecule type" value="Genomic_DNA"/>
</dbReference>
<evidence type="ECO:0000313" key="4">
    <source>
        <dbReference type="EMBL" id="BCN31826.1"/>
    </source>
</evidence>
<dbReference type="Pfam" id="PF00440">
    <property type="entry name" value="TetR_N"/>
    <property type="match status" value="1"/>
</dbReference>
<dbReference type="RefSeq" id="WP_271712917.1">
    <property type="nucleotide sequence ID" value="NZ_AP024169.1"/>
</dbReference>
<dbReference type="Gene3D" id="1.10.10.60">
    <property type="entry name" value="Homeodomain-like"/>
    <property type="match status" value="1"/>
</dbReference>
<dbReference type="InterPro" id="IPR050624">
    <property type="entry name" value="HTH-type_Tx_Regulator"/>
</dbReference>
<keyword evidence="1 2" id="KW-0238">DNA-binding</keyword>
<dbReference type="Gene3D" id="1.10.357.10">
    <property type="entry name" value="Tetracycline Repressor, domain 2"/>
    <property type="match status" value="1"/>
</dbReference>
<organism evidence="4 5">
    <name type="scientific">Anaeromicropila herbilytica</name>
    <dbReference type="NCBI Taxonomy" id="2785025"/>
    <lineage>
        <taxon>Bacteria</taxon>
        <taxon>Bacillati</taxon>
        <taxon>Bacillota</taxon>
        <taxon>Clostridia</taxon>
        <taxon>Lachnospirales</taxon>
        <taxon>Lachnospiraceae</taxon>
        <taxon>Anaeromicropila</taxon>
    </lineage>
</organism>
<accession>A0A7R7EMY6</accession>
<feature type="DNA-binding region" description="H-T-H motif" evidence="2">
    <location>
        <begin position="37"/>
        <end position="56"/>
    </location>
</feature>
<dbReference type="KEGG" id="ahb:bsdtb5_31210"/>
<dbReference type="Proteomes" id="UP000595897">
    <property type="component" value="Chromosome"/>
</dbReference>
<dbReference type="GO" id="GO:0003677">
    <property type="term" value="F:DNA binding"/>
    <property type="evidence" value="ECO:0007669"/>
    <property type="project" value="UniProtKB-UniRule"/>
</dbReference>
<evidence type="ECO:0000256" key="2">
    <source>
        <dbReference type="PROSITE-ProRule" id="PRU00335"/>
    </source>
</evidence>
<name>A0A7R7EMY6_9FIRM</name>
<protein>
    <submittedName>
        <fullName evidence="4">AcrR family transcriptional regulator</fullName>
    </submittedName>
</protein>
<dbReference type="AlphaFoldDB" id="A0A7R7EMY6"/>
<reference evidence="4 5" key="1">
    <citation type="submission" date="2020-11" db="EMBL/GenBank/DDBJ databases">
        <title>Draft genome sequencing of a Lachnospiraceae strain isolated from anoxic soil subjected to BSD treatment.</title>
        <authorList>
            <person name="Uek A."/>
            <person name="Tonouchi A."/>
        </authorList>
    </citation>
    <scope>NUCLEOTIDE SEQUENCE [LARGE SCALE GENOMIC DNA]</scope>
    <source>
        <strain evidence="4 5">TB5</strain>
    </source>
</reference>
<proteinExistence type="predicted"/>
<dbReference type="PRINTS" id="PR00455">
    <property type="entry name" value="HTHTETR"/>
</dbReference>
<sequence length="211" mass="25127">MERKTRIPTQKRSLEKYEKIIDAAFKLFNEKGYYNVTTIDIAKEANVATGSLYSYFNDKKDIYIEILKRIANNIVQPTVEFWKQNNNLNFQDVASVKKLFEIFIKIMMEHHNFSKLFHDDMTALTLLDKDISDIREENDRQRIERTREILNMLSIPFKNDEAFEIFLHYCNLLIDDVCHQILYDKTIKDIDLYIEQAVDILYLLLQNLADI</sequence>
<dbReference type="InterPro" id="IPR009057">
    <property type="entry name" value="Homeodomain-like_sf"/>
</dbReference>
<keyword evidence="5" id="KW-1185">Reference proteome</keyword>
<dbReference type="SUPFAM" id="SSF46689">
    <property type="entry name" value="Homeodomain-like"/>
    <property type="match status" value="1"/>
</dbReference>
<gene>
    <name evidence="4" type="ORF">bsdtb5_31210</name>
</gene>
<evidence type="ECO:0000313" key="5">
    <source>
        <dbReference type="Proteomes" id="UP000595897"/>
    </source>
</evidence>
<dbReference type="PANTHER" id="PTHR43479">
    <property type="entry name" value="ACREF/ENVCD OPERON REPRESSOR-RELATED"/>
    <property type="match status" value="1"/>
</dbReference>
<evidence type="ECO:0000259" key="3">
    <source>
        <dbReference type="PROSITE" id="PS50977"/>
    </source>
</evidence>
<dbReference type="InterPro" id="IPR001647">
    <property type="entry name" value="HTH_TetR"/>
</dbReference>
<dbReference type="PROSITE" id="PS01081">
    <property type="entry name" value="HTH_TETR_1"/>
    <property type="match status" value="1"/>
</dbReference>